<gene>
    <name evidence="2" type="primary">SSCI05470.1</name>
</gene>
<name>A0A0F7RRN5_9BASI</name>
<sequence>MTSESYCKLLEEVLPGSILKWKSIQQIPPKQRMLFMQDNAHPHHANNTKEYLHKNMYGKGSKSS</sequence>
<organism evidence="2 3">
    <name type="scientific">Sporisorium scitamineum</name>
    <dbReference type="NCBI Taxonomy" id="49012"/>
    <lineage>
        <taxon>Eukaryota</taxon>
        <taxon>Fungi</taxon>
        <taxon>Dikarya</taxon>
        <taxon>Basidiomycota</taxon>
        <taxon>Ustilaginomycotina</taxon>
        <taxon>Ustilaginomycetes</taxon>
        <taxon>Ustilaginales</taxon>
        <taxon>Ustilaginaceae</taxon>
        <taxon>Sporisorium</taxon>
    </lineage>
</organism>
<dbReference type="InterPro" id="IPR036397">
    <property type="entry name" value="RNaseH_sf"/>
</dbReference>
<proteinExistence type="predicted"/>
<dbReference type="Proteomes" id="UP000242770">
    <property type="component" value="Unassembled WGS sequence"/>
</dbReference>
<evidence type="ECO:0000313" key="3">
    <source>
        <dbReference type="Proteomes" id="UP000242770"/>
    </source>
</evidence>
<dbReference type="GO" id="GO:0003676">
    <property type="term" value="F:nucleic acid binding"/>
    <property type="evidence" value="ECO:0007669"/>
    <property type="project" value="InterPro"/>
</dbReference>
<evidence type="ECO:0008006" key="4">
    <source>
        <dbReference type="Google" id="ProtNLM"/>
    </source>
</evidence>
<reference evidence="3" key="1">
    <citation type="submission" date="2014-06" db="EMBL/GenBank/DDBJ databases">
        <authorList>
            <person name="Berkman P.J."/>
        </authorList>
    </citation>
    <scope>NUCLEOTIDE SEQUENCE [LARGE SCALE GENOMIC DNA]</scope>
</reference>
<accession>A0A0F7RRN5</accession>
<evidence type="ECO:0000256" key="1">
    <source>
        <dbReference type="SAM" id="MobiDB-lite"/>
    </source>
</evidence>
<dbReference type="AlphaFoldDB" id="A0A0F7RRN5"/>
<protein>
    <recommendedName>
        <fullName evidence="4">Tc1-like transposase DDE domain-containing protein</fullName>
    </recommendedName>
</protein>
<dbReference type="Gene3D" id="3.30.420.10">
    <property type="entry name" value="Ribonuclease H-like superfamily/Ribonuclease H"/>
    <property type="match status" value="1"/>
</dbReference>
<evidence type="ECO:0000313" key="2">
    <source>
        <dbReference type="EMBL" id="CDR98736.1"/>
    </source>
</evidence>
<keyword evidence="3" id="KW-1185">Reference proteome</keyword>
<feature type="region of interest" description="Disordered" evidence="1">
    <location>
        <begin position="42"/>
        <end position="64"/>
    </location>
</feature>
<dbReference type="EMBL" id="CCFA01000295">
    <property type="protein sequence ID" value="CDR98736.1"/>
    <property type="molecule type" value="Genomic_DNA"/>
</dbReference>